<keyword evidence="3" id="KW-0234">DNA repair</keyword>
<dbReference type="GeneID" id="31361220"/>
<comment type="caution">
    <text evidence="5">The sequence shown here is derived from an EMBL/GenBank/DDBJ whole genome shotgun (WGS) entry which is preliminary data.</text>
</comment>
<organism evidence="5 6">
    <name type="scientific">Heterostelium pallidum (strain ATCC 26659 / Pp 5 / PN500)</name>
    <name type="common">Cellular slime mold</name>
    <name type="synonym">Polysphondylium pallidum</name>
    <dbReference type="NCBI Taxonomy" id="670386"/>
    <lineage>
        <taxon>Eukaryota</taxon>
        <taxon>Amoebozoa</taxon>
        <taxon>Evosea</taxon>
        <taxon>Eumycetozoa</taxon>
        <taxon>Dictyostelia</taxon>
        <taxon>Acytosteliales</taxon>
        <taxon>Acytosteliaceae</taxon>
        <taxon>Heterostelium</taxon>
    </lineage>
</organism>
<evidence type="ECO:0000256" key="2">
    <source>
        <dbReference type="ARBA" id="ARBA00022763"/>
    </source>
</evidence>
<dbReference type="GO" id="GO:0034974">
    <property type="term" value="C:Swi5-Swi2 complex"/>
    <property type="evidence" value="ECO:0007669"/>
    <property type="project" value="TreeGrafter"/>
</dbReference>
<dbReference type="PANTHER" id="PTHR28529">
    <property type="entry name" value="DNA REPAIR PROTEIN SWI5 HOMOLOG"/>
    <property type="match status" value="1"/>
</dbReference>
<keyword evidence="2" id="KW-0227">DNA damage</keyword>
<evidence type="ECO:0000313" key="5">
    <source>
        <dbReference type="EMBL" id="EFA81742.1"/>
    </source>
</evidence>
<dbReference type="GO" id="GO:0032798">
    <property type="term" value="C:Swi5-Sfr1 complex"/>
    <property type="evidence" value="ECO:0007669"/>
    <property type="project" value="TreeGrafter"/>
</dbReference>
<dbReference type="RefSeq" id="XP_020433859.1">
    <property type="nucleotide sequence ID" value="XM_020576610.1"/>
</dbReference>
<sequence length="125" mass="14801">MNSNNYKVISLNNDDSFYDKSKKIELEEDGKEVNVYWYSDGDKCVDDIKEELKALEEQEKKLNDKLKPYLDELAKLKEESKKNIDKLHVYNEIKESCQMMFGKIAILDGKTIKQVYKEFDMELED</sequence>
<dbReference type="PANTHER" id="PTHR28529:SF2">
    <property type="entry name" value="DNA REPAIR PROTEIN SWI5 HOMOLOG"/>
    <property type="match status" value="1"/>
</dbReference>
<reference evidence="5 6" key="1">
    <citation type="journal article" date="2011" name="Genome Res.">
        <title>Phylogeny-wide analysis of social amoeba genomes highlights ancient origins for complex intercellular communication.</title>
        <authorList>
            <person name="Heidel A.J."/>
            <person name="Lawal H.M."/>
            <person name="Felder M."/>
            <person name="Schilde C."/>
            <person name="Helps N.R."/>
            <person name="Tunggal B."/>
            <person name="Rivero F."/>
            <person name="John U."/>
            <person name="Schleicher M."/>
            <person name="Eichinger L."/>
            <person name="Platzer M."/>
            <person name="Noegel A.A."/>
            <person name="Schaap P."/>
            <person name="Gloeckner G."/>
        </authorList>
    </citation>
    <scope>NUCLEOTIDE SEQUENCE [LARGE SCALE GENOMIC DNA]</scope>
    <source>
        <strain evidence="6">ATCC 26659 / Pp 5 / PN500</strain>
    </source>
</reference>
<dbReference type="FunCoup" id="D3BB05">
    <property type="interactions" value="1"/>
</dbReference>
<evidence type="ECO:0000313" key="6">
    <source>
        <dbReference type="Proteomes" id="UP000001396"/>
    </source>
</evidence>
<evidence type="ECO:0000256" key="4">
    <source>
        <dbReference type="SAM" id="Coils"/>
    </source>
</evidence>
<dbReference type="InParanoid" id="D3BB05"/>
<protein>
    <submittedName>
        <fullName evidence="5">Uncharacterized protein</fullName>
    </submittedName>
</protein>
<keyword evidence="6" id="KW-1185">Reference proteome</keyword>
<comment type="similarity">
    <text evidence="1">Belongs to the SWI5/SAE3 family.</text>
</comment>
<dbReference type="InterPro" id="IPR010760">
    <property type="entry name" value="DNA-repair_Swi5"/>
</dbReference>
<accession>D3BB05</accession>
<dbReference type="Proteomes" id="UP000001396">
    <property type="component" value="Unassembled WGS sequence"/>
</dbReference>
<evidence type="ECO:0000256" key="1">
    <source>
        <dbReference type="ARBA" id="ARBA00008060"/>
    </source>
</evidence>
<proteinExistence type="inferred from homology"/>
<gene>
    <name evidence="5" type="ORF">PPL_05736</name>
</gene>
<feature type="coiled-coil region" evidence="4">
    <location>
        <begin position="45"/>
        <end position="79"/>
    </location>
</feature>
<name>D3BB05_HETP5</name>
<dbReference type="OMA" id="RESCHNI"/>
<dbReference type="EMBL" id="ADBJ01000025">
    <property type="protein sequence ID" value="EFA81742.1"/>
    <property type="molecule type" value="Genomic_DNA"/>
</dbReference>
<dbReference type="Pfam" id="PF07061">
    <property type="entry name" value="Swi5"/>
    <property type="match status" value="1"/>
</dbReference>
<dbReference type="Gene3D" id="1.20.5.170">
    <property type="match status" value="1"/>
</dbReference>
<dbReference type="AlphaFoldDB" id="D3BB05"/>
<dbReference type="GO" id="GO:0000724">
    <property type="term" value="P:double-strand break repair via homologous recombination"/>
    <property type="evidence" value="ECO:0007669"/>
    <property type="project" value="TreeGrafter"/>
</dbReference>
<evidence type="ECO:0000256" key="3">
    <source>
        <dbReference type="ARBA" id="ARBA00023204"/>
    </source>
</evidence>
<keyword evidence="4" id="KW-0175">Coiled coil</keyword>